<accession>A0A2A9DKX4</accession>
<keyword evidence="1" id="KW-0732">Signal</keyword>
<dbReference type="PANTHER" id="PTHR31270">
    <property type="entry name" value="GLUTAMINYL-PEPTIDE CYCLOTRANSFERASE"/>
    <property type="match status" value="1"/>
</dbReference>
<dbReference type="InterPro" id="IPR007788">
    <property type="entry name" value="QCT"/>
</dbReference>
<keyword evidence="2" id="KW-0808">Transferase</keyword>
<comment type="caution">
    <text evidence="2">The sequence shown here is derived from an EMBL/GenBank/DDBJ whole genome shotgun (WGS) entry which is preliminary data.</text>
</comment>
<dbReference type="EMBL" id="PDJF01000001">
    <property type="protein sequence ID" value="PFG27021.1"/>
    <property type="molecule type" value="Genomic_DNA"/>
</dbReference>
<dbReference type="SUPFAM" id="SSF50969">
    <property type="entry name" value="YVTN repeat-like/Quinoprotein amine dehydrogenase"/>
    <property type="match status" value="1"/>
</dbReference>
<name>A0A2A9DKX4_9CORY</name>
<evidence type="ECO:0000256" key="1">
    <source>
        <dbReference type="SAM" id="SignalP"/>
    </source>
</evidence>
<dbReference type="STRING" id="1724.GCA_001044175_01823"/>
<dbReference type="InterPro" id="IPR015943">
    <property type="entry name" value="WD40/YVTN_repeat-like_dom_sf"/>
</dbReference>
<sequence>MTLTTTSRCGLALAATALLSSCSSPIDAPSGDTPPQRLKAEIVATYPFDATSFTQGLEFAGDGTLLVGTGQKGESRLYRRTLEGKELQSTNLPEAYFGEGITVVGDSIWQLTWQDGVALRFDAQTLEPVETVSFNGEGWGICATDDGHVLTSNGSAELKVADPHTLVPSSTVTVTREGVPVSGLNELECVPADRGPGGATVLANIFTTDEIVAIDATTGKVTATIDASGLPNNAEPDINNVLNGIAAIPGTDRYLLAGKRWPDLYEVKFVPAD</sequence>
<dbReference type="RefSeq" id="WP_098388639.1">
    <property type="nucleotide sequence ID" value="NZ_LS483464.1"/>
</dbReference>
<evidence type="ECO:0000313" key="2">
    <source>
        <dbReference type="EMBL" id="PFG27021.1"/>
    </source>
</evidence>
<feature type="chain" id="PRO_5012111686" evidence="1">
    <location>
        <begin position="29"/>
        <end position="273"/>
    </location>
</feature>
<dbReference type="InterPro" id="IPR011044">
    <property type="entry name" value="Quino_amine_DH_bsu"/>
</dbReference>
<feature type="signal peptide" evidence="1">
    <location>
        <begin position="1"/>
        <end position="28"/>
    </location>
</feature>
<dbReference type="Proteomes" id="UP000221653">
    <property type="component" value="Unassembled WGS sequence"/>
</dbReference>
<dbReference type="GO" id="GO:0016603">
    <property type="term" value="F:glutaminyl-peptide cyclotransferase activity"/>
    <property type="evidence" value="ECO:0007669"/>
    <property type="project" value="InterPro"/>
</dbReference>
<dbReference type="AlphaFoldDB" id="A0A2A9DKX4"/>
<organism evidence="2 3">
    <name type="scientific">Corynebacterium renale</name>
    <dbReference type="NCBI Taxonomy" id="1724"/>
    <lineage>
        <taxon>Bacteria</taxon>
        <taxon>Bacillati</taxon>
        <taxon>Actinomycetota</taxon>
        <taxon>Actinomycetes</taxon>
        <taxon>Mycobacteriales</taxon>
        <taxon>Corynebacteriaceae</taxon>
        <taxon>Corynebacterium</taxon>
    </lineage>
</organism>
<dbReference type="Gene3D" id="2.130.10.10">
    <property type="entry name" value="YVTN repeat-like/Quinoprotein amine dehydrogenase"/>
    <property type="match status" value="1"/>
</dbReference>
<dbReference type="PANTHER" id="PTHR31270:SF1">
    <property type="entry name" value="GLUTAMINYL-PEPTIDE CYCLOTRANSFERASE"/>
    <property type="match status" value="1"/>
</dbReference>
<protein>
    <submittedName>
        <fullName evidence="2">Glutaminyl-peptide cyclotransferase</fullName>
    </submittedName>
</protein>
<gene>
    <name evidence="2" type="ORF">ATK06_0063</name>
</gene>
<dbReference type="Pfam" id="PF05096">
    <property type="entry name" value="Glu_cyclase_2"/>
    <property type="match status" value="1"/>
</dbReference>
<dbReference type="OrthoDB" id="9783700at2"/>
<reference evidence="2 3" key="1">
    <citation type="submission" date="2017-10" db="EMBL/GenBank/DDBJ databases">
        <title>Sequencing the genomes of 1000 actinobacteria strains.</title>
        <authorList>
            <person name="Klenk H.-P."/>
        </authorList>
    </citation>
    <scope>NUCLEOTIDE SEQUENCE [LARGE SCALE GENOMIC DNA]</scope>
    <source>
        <strain evidence="2 3">DSM 20688</strain>
    </source>
</reference>
<proteinExistence type="predicted"/>
<keyword evidence="3" id="KW-1185">Reference proteome</keyword>
<evidence type="ECO:0000313" key="3">
    <source>
        <dbReference type="Proteomes" id="UP000221653"/>
    </source>
</evidence>